<sequence length="35" mass="3741">LTGKAQWQPYQSGSFSVSSCIFAFASAMDIANRNG</sequence>
<organism evidence="1 2">
    <name type="scientific">Cathartes aura</name>
    <name type="common">Turkey vulture</name>
    <name type="synonym">Vultur aura</name>
    <dbReference type="NCBI Taxonomy" id="43455"/>
    <lineage>
        <taxon>Eukaryota</taxon>
        <taxon>Metazoa</taxon>
        <taxon>Chordata</taxon>
        <taxon>Craniata</taxon>
        <taxon>Vertebrata</taxon>
        <taxon>Euteleostomi</taxon>
        <taxon>Archelosauria</taxon>
        <taxon>Archosauria</taxon>
        <taxon>Dinosauria</taxon>
        <taxon>Saurischia</taxon>
        <taxon>Theropoda</taxon>
        <taxon>Coelurosauria</taxon>
        <taxon>Aves</taxon>
        <taxon>Neognathae</taxon>
        <taxon>Neoaves</taxon>
        <taxon>Telluraves</taxon>
        <taxon>Accipitrimorphae</taxon>
        <taxon>Accipitriformes</taxon>
        <taxon>Cathartidae</taxon>
        <taxon>Cathartes</taxon>
    </lineage>
</organism>
<reference evidence="1 2" key="1">
    <citation type="submission" date="2014-04" db="EMBL/GenBank/DDBJ databases">
        <title>Genome evolution of avian class.</title>
        <authorList>
            <person name="Zhang G."/>
            <person name="Li C."/>
        </authorList>
    </citation>
    <scope>NUCLEOTIDE SEQUENCE [LARGE SCALE GENOMIC DNA]</scope>
    <source>
        <strain evidence="1">BGI_N323</strain>
    </source>
</reference>
<evidence type="ECO:0000313" key="1">
    <source>
        <dbReference type="EMBL" id="KFP51942.1"/>
    </source>
</evidence>
<dbReference type="AlphaFoldDB" id="A0A091L7V1"/>
<proteinExistence type="predicted"/>
<keyword evidence="2" id="KW-1185">Reference proteome</keyword>
<dbReference type="Proteomes" id="UP000053745">
    <property type="component" value="Unassembled WGS sequence"/>
</dbReference>
<dbReference type="EMBL" id="KL304821">
    <property type="protein sequence ID" value="KFP51942.1"/>
    <property type="molecule type" value="Genomic_DNA"/>
</dbReference>
<gene>
    <name evidence="1" type="ORF">N323_06552</name>
</gene>
<feature type="non-terminal residue" evidence="1">
    <location>
        <position position="1"/>
    </location>
</feature>
<evidence type="ECO:0000313" key="2">
    <source>
        <dbReference type="Proteomes" id="UP000053745"/>
    </source>
</evidence>
<accession>A0A091L7V1</accession>
<feature type="non-terminal residue" evidence="1">
    <location>
        <position position="35"/>
    </location>
</feature>
<name>A0A091L7V1_CATAU</name>
<protein>
    <submittedName>
        <fullName evidence="1">Uncharacterized protein</fullName>
    </submittedName>
</protein>